<evidence type="ECO:0000256" key="1">
    <source>
        <dbReference type="SAM" id="MobiDB-lite"/>
    </source>
</evidence>
<organism evidence="2 3">
    <name type="scientific">Thalictrum thalictroides</name>
    <name type="common">Rue-anemone</name>
    <name type="synonym">Anemone thalictroides</name>
    <dbReference type="NCBI Taxonomy" id="46969"/>
    <lineage>
        <taxon>Eukaryota</taxon>
        <taxon>Viridiplantae</taxon>
        <taxon>Streptophyta</taxon>
        <taxon>Embryophyta</taxon>
        <taxon>Tracheophyta</taxon>
        <taxon>Spermatophyta</taxon>
        <taxon>Magnoliopsida</taxon>
        <taxon>Ranunculales</taxon>
        <taxon>Ranunculaceae</taxon>
        <taxon>Thalictroideae</taxon>
        <taxon>Thalictrum</taxon>
    </lineage>
</organism>
<evidence type="ECO:0000313" key="3">
    <source>
        <dbReference type="Proteomes" id="UP000554482"/>
    </source>
</evidence>
<dbReference type="Proteomes" id="UP000554482">
    <property type="component" value="Unassembled WGS sequence"/>
</dbReference>
<gene>
    <name evidence="2" type="ORF">FRX31_009224</name>
</gene>
<accession>A0A7J6WUW7</accession>
<feature type="region of interest" description="Disordered" evidence="1">
    <location>
        <begin position="1"/>
        <end position="21"/>
    </location>
</feature>
<keyword evidence="3" id="KW-1185">Reference proteome</keyword>
<feature type="compositionally biased region" description="Polar residues" evidence="1">
    <location>
        <begin position="1"/>
        <end position="12"/>
    </location>
</feature>
<evidence type="ECO:0000313" key="2">
    <source>
        <dbReference type="EMBL" id="KAF5201189.1"/>
    </source>
</evidence>
<dbReference type="AlphaFoldDB" id="A0A7J6WUW7"/>
<sequence>MEKGITSPNQPYFSKKEPAAADVEVDTLNKKSEDGSDSQRIDEIYKVLSRLDGSIEILKREVGNQKKTGAISTW</sequence>
<proteinExistence type="predicted"/>
<comment type="caution">
    <text evidence="2">The sequence shown here is derived from an EMBL/GenBank/DDBJ whole genome shotgun (WGS) entry which is preliminary data.</text>
</comment>
<protein>
    <submittedName>
        <fullName evidence="2">Uncharacterized protein</fullName>
    </submittedName>
</protein>
<reference evidence="2 3" key="1">
    <citation type="submission" date="2020-06" db="EMBL/GenBank/DDBJ databases">
        <title>Transcriptomic and genomic resources for Thalictrum thalictroides and T. hernandezii: Facilitating candidate gene discovery in an emerging model plant lineage.</title>
        <authorList>
            <person name="Arias T."/>
            <person name="Riano-Pachon D.M."/>
            <person name="Di Stilio V.S."/>
        </authorList>
    </citation>
    <scope>NUCLEOTIDE SEQUENCE [LARGE SCALE GENOMIC DNA]</scope>
    <source>
        <strain evidence="3">cv. WT478/WT964</strain>
        <tissue evidence="2">Leaves</tissue>
    </source>
</reference>
<name>A0A7J6WUW7_THATH</name>
<dbReference type="EMBL" id="JABWDY010009752">
    <property type="protein sequence ID" value="KAF5201189.1"/>
    <property type="molecule type" value="Genomic_DNA"/>
</dbReference>